<proteinExistence type="predicted"/>
<comment type="caution">
    <text evidence="5">The sequence shown here is derived from an EMBL/GenBank/DDBJ whole genome shotgun (WGS) entry which is preliminary data.</text>
</comment>
<dbReference type="AlphaFoldDB" id="A0AAU9R0Y4"/>
<sequence>MVGVEQRIIALGEWEVTNPKYNEGRELVAKFVDSTRLDIFRAIRSNKASGEPDLLLYKEGGSLLFVEVKKQSDSLSQAQIICLAQIKSILNCEVAVAYLAEENQSYVAKTHELDLVELPSSWLERN</sequence>
<evidence type="ECO:0000313" key="6">
    <source>
        <dbReference type="Proteomes" id="UP001295462"/>
    </source>
</evidence>
<evidence type="ECO:0000313" key="5">
    <source>
        <dbReference type="EMBL" id="CAH1603590.1"/>
    </source>
</evidence>
<keyword evidence="2" id="KW-0540">Nuclease</keyword>
<keyword evidence="3" id="KW-0378">Hydrolase</keyword>
<evidence type="ECO:0000259" key="4">
    <source>
        <dbReference type="Pfam" id="PF08774"/>
    </source>
</evidence>
<dbReference type="Pfam" id="PF08774">
    <property type="entry name" value="VRR_NUC"/>
    <property type="match status" value="1"/>
</dbReference>
<dbReference type="InterPro" id="IPR014883">
    <property type="entry name" value="VRR_NUC"/>
</dbReference>
<protein>
    <recommendedName>
        <fullName evidence="4">VRR-NUC domain-containing protein</fullName>
    </recommendedName>
</protein>
<dbReference type="Gene3D" id="3.40.1350.10">
    <property type="match status" value="1"/>
</dbReference>
<reference evidence="5" key="1">
    <citation type="submission" date="2022-01" db="EMBL/GenBank/DDBJ databases">
        <authorList>
            <person name="Lagorce A."/>
        </authorList>
    </citation>
    <scope>NUCLEOTIDE SEQUENCE</scope>
    <source>
        <strain evidence="5">Th15_F1_A12</strain>
    </source>
</reference>
<dbReference type="GO" id="GO:0003676">
    <property type="term" value="F:nucleic acid binding"/>
    <property type="evidence" value="ECO:0007669"/>
    <property type="project" value="InterPro"/>
</dbReference>
<feature type="domain" description="VRR-NUC" evidence="4">
    <location>
        <begin position="23"/>
        <end position="98"/>
    </location>
</feature>
<organism evidence="5 6">
    <name type="scientific">Vibrio jasicida</name>
    <dbReference type="NCBI Taxonomy" id="766224"/>
    <lineage>
        <taxon>Bacteria</taxon>
        <taxon>Pseudomonadati</taxon>
        <taxon>Pseudomonadota</taxon>
        <taxon>Gammaproteobacteria</taxon>
        <taxon>Vibrionales</taxon>
        <taxon>Vibrionaceae</taxon>
        <taxon>Vibrio</taxon>
    </lineage>
</organism>
<comment type="cofactor">
    <cofactor evidence="1">
        <name>Mg(2+)</name>
        <dbReference type="ChEBI" id="CHEBI:18420"/>
    </cofactor>
</comment>
<dbReference type="RefSeq" id="WP_409590278.1">
    <property type="nucleotide sequence ID" value="NZ_CAKMTZ010000130.1"/>
</dbReference>
<dbReference type="GO" id="GO:0004518">
    <property type="term" value="F:nuclease activity"/>
    <property type="evidence" value="ECO:0007669"/>
    <property type="project" value="UniProtKB-KW"/>
</dbReference>
<accession>A0AAU9R0Y4</accession>
<evidence type="ECO:0000256" key="3">
    <source>
        <dbReference type="ARBA" id="ARBA00022801"/>
    </source>
</evidence>
<dbReference type="InterPro" id="IPR011856">
    <property type="entry name" value="tRNA_endonuc-like_dom_sf"/>
</dbReference>
<evidence type="ECO:0000256" key="2">
    <source>
        <dbReference type="ARBA" id="ARBA00022722"/>
    </source>
</evidence>
<dbReference type="GO" id="GO:0016788">
    <property type="term" value="F:hydrolase activity, acting on ester bonds"/>
    <property type="evidence" value="ECO:0007669"/>
    <property type="project" value="InterPro"/>
</dbReference>
<dbReference type="EMBL" id="CAKMUD010000133">
    <property type="protein sequence ID" value="CAH1603590.1"/>
    <property type="molecule type" value="Genomic_DNA"/>
</dbReference>
<evidence type="ECO:0000256" key="1">
    <source>
        <dbReference type="ARBA" id="ARBA00001946"/>
    </source>
</evidence>
<gene>
    <name evidence="5" type="ORF">THF1A12_750004</name>
</gene>
<dbReference type="Proteomes" id="UP001295462">
    <property type="component" value="Unassembled WGS sequence"/>
</dbReference>
<name>A0AAU9R0Y4_9VIBR</name>